<proteinExistence type="inferred from homology"/>
<dbReference type="Gene3D" id="3.40.50.1980">
    <property type="entry name" value="Nitrogenase molybdenum iron protein domain"/>
    <property type="match status" value="2"/>
</dbReference>
<sequence length="335" mass="37084">MTKKILKNWGLASIILLLMVVFLTACGTPNEEEQANAQENESESVEEEQTEETDDQSEGQFPVTFVDDAGKEITIEEEPERIVSIQASITEISFALGLGDKMVGVSDFCNFPEEALSVENVGGQDMNVELILSLLPDIVFVTDYHHNNHGEILSEFEEVGMKVVVIGSKSNFEEVYDSIALIGTATGASSEAEEIISDMKERHEIVKEKAEAVTDKKSVWVEVSPAPDIFTTGQGTFMHEMLESIQAVNAAEDHEGWVMLTEEEIVQLQPDVIITTYHSEDLQGEVSSRDGWTEVPAVINEQIFDVESDTVVRPGPRLIEGVETLAKLIYPEIFQ</sequence>
<evidence type="ECO:0000256" key="1">
    <source>
        <dbReference type="ARBA" id="ARBA00008814"/>
    </source>
</evidence>
<dbReference type="SUPFAM" id="SSF53807">
    <property type="entry name" value="Helical backbone' metal receptor"/>
    <property type="match status" value="1"/>
</dbReference>
<dbReference type="PROSITE" id="PS51257">
    <property type="entry name" value="PROKAR_LIPOPROTEIN"/>
    <property type="match status" value="1"/>
</dbReference>
<evidence type="ECO:0000256" key="2">
    <source>
        <dbReference type="ARBA" id="ARBA00022729"/>
    </source>
</evidence>
<keyword evidence="6" id="KW-1185">Reference proteome</keyword>
<accession>A0ABT9ZYM8</accession>
<reference evidence="5 6" key="1">
    <citation type="submission" date="2023-07" db="EMBL/GenBank/DDBJ databases">
        <title>Genomic Encyclopedia of Type Strains, Phase IV (KMG-IV): sequencing the most valuable type-strain genomes for metagenomic binning, comparative biology and taxonomic classification.</title>
        <authorList>
            <person name="Goeker M."/>
        </authorList>
    </citation>
    <scope>NUCLEOTIDE SEQUENCE [LARGE SCALE GENOMIC DNA]</scope>
    <source>
        <strain evidence="5 6">DSM 9768</strain>
    </source>
</reference>
<evidence type="ECO:0000313" key="6">
    <source>
        <dbReference type="Proteomes" id="UP001230005"/>
    </source>
</evidence>
<dbReference type="CDD" id="cd01143">
    <property type="entry name" value="YvrC"/>
    <property type="match status" value="1"/>
</dbReference>
<gene>
    <name evidence="5" type="ORF">J2S74_003770</name>
</gene>
<dbReference type="InterPro" id="IPR050902">
    <property type="entry name" value="ABC_Transporter_SBP"/>
</dbReference>
<dbReference type="PROSITE" id="PS50983">
    <property type="entry name" value="FE_B12_PBP"/>
    <property type="match status" value="1"/>
</dbReference>
<comment type="similarity">
    <text evidence="1">Belongs to the bacterial solute-binding protein 8 family.</text>
</comment>
<dbReference type="PANTHER" id="PTHR30535:SF34">
    <property type="entry name" value="MOLYBDATE-BINDING PROTEIN MOLA"/>
    <property type="match status" value="1"/>
</dbReference>
<dbReference type="Pfam" id="PF01497">
    <property type="entry name" value="Peripla_BP_2"/>
    <property type="match status" value="1"/>
</dbReference>
<evidence type="ECO:0000259" key="4">
    <source>
        <dbReference type="PROSITE" id="PS50983"/>
    </source>
</evidence>
<feature type="region of interest" description="Disordered" evidence="3">
    <location>
        <begin position="31"/>
        <end position="62"/>
    </location>
</feature>
<evidence type="ECO:0000256" key="3">
    <source>
        <dbReference type="SAM" id="MobiDB-lite"/>
    </source>
</evidence>
<evidence type="ECO:0000313" key="5">
    <source>
        <dbReference type="EMBL" id="MDQ0256350.1"/>
    </source>
</evidence>
<dbReference type="InterPro" id="IPR054828">
    <property type="entry name" value="Vit_B12_bind_prot"/>
</dbReference>
<dbReference type="EMBL" id="JAUSUG010000016">
    <property type="protein sequence ID" value="MDQ0256350.1"/>
    <property type="molecule type" value="Genomic_DNA"/>
</dbReference>
<protein>
    <submittedName>
        <fullName evidence="5">Iron complex transport system substrate-binding protein</fullName>
    </submittedName>
</protein>
<dbReference type="PANTHER" id="PTHR30535">
    <property type="entry name" value="VITAMIN B12-BINDING PROTEIN"/>
    <property type="match status" value="1"/>
</dbReference>
<comment type="caution">
    <text evidence="5">The sequence shown here is derived from an EMBL/GenBank/DDBJ whole genome shotgun (WGS) entry which is preliminary data.</text>
</comment>
<name>A0ABT9ZYM8_9BACI</name>
<organism evidence="5 6">
    <name type="scientific">Evansella vedderi</name>
    <dbReference type="NCBI Taxonomy" id="38282"/>
    <lineage>
        <taxon>Bacteria</taxon>
        <taxon>Bacillati</taxon>
        <taxon>Bacillota</taxon>
        <taxon>Bacilli</taxon>
        <taxon>Bacillales</taxon>
        <taxon>Bacillaceae</taxon>
        <taxon>Evansella</taxon>
    </lineage>
</organism>
<dbReference type="RefSeq" id="WP_307328338.1">
    <property type="nucleotide sequence ID" value="NZ_JAUSUG010000016.1"/>
</dbReference>
<dbReference type="InterPro" id="IPR002491">
    <property type="entry name" value="ABC_transptr_periplasmic_BD"/>
</dbReference>
<feature type="compositionally biased region" description="Acidic residues" evidence="3">
    <location>
        <begin position="31"/>
        <end position="57"/>
    </location>
</feature>
<dbReference type="NCBIfam" id="NF038402">
    <property type="entry name" value="TroA_like"/>
    <property type="match status" value="1"/>
</dbReference>
<keyword evidence="2" id="KW-0732">Signal</keyword>
<feature type="domain" description="Fe/B12 periplasmic-binding" evidence="4">
    <location>
        <begin position="81"/>
        <end position="333"/>
    </location>
</feature>
<dbReference type="Proteomes" id="UP001230005">
    <property type="component" value="Unassembled WGS sequence"/>
</dbReference>